<evidence type="ECO:0000313" key="2">
    <source>
        <dbReference type="Proteomes" id="UP000825123"/>
    </source>
</evidence>
<sequence length="30" mass="3398">MTKFLCSPDELNELVENVTANTMINIVNFP</sequence>
<organism evidence="1 2">
    <name type="scientific">Stygiolobus caldivivus</name>
    <dbReference type="NCBI Taxonomy" id="2824673"/>
    <lineage>
        <taxon>Archaea</taxon>
        <taxon>Thermoproteota</taxon>
        <taxon>Thermoprotei</taxon>
        <taxon>Sulfolobales</taxon>
        <taxon>Sulfolobaceae</taxon>
        <taxon>Stygiolobus</taxon>
    </lineage>
</organism>
<keyword evidence="2" id="KW-1185">Reference proteome</keyword>
<evidence type="ECO:0000313" key="1">
    <source>
        <dbReference type="EMBL" id="BCU70137.1"/>
    </source>
</evidence>
<dbReference type="AlphaFoldDB" id="A0A8D5U6H2"/>
<dbReference type="EMBL" id="AP024597">
    <property type="protein sequence ID" value="BCU70137.1"/>
    <property type="molecule type" value="Genomic_DNA"/>
</dbReference>
<proteinExistence type="predicted"/>
<protein>
    <submittedName>
        <fullName evidence="1">Uncharacterized protein</fullName>
    </submittedName>
</protein>
<gene>
    <name evidence="1" type="ORF">KN1_14340</name>
</gene>
<dbReference type="KEGG" id="csty:KN1_14340"/>
<reference evidence="1 2" key="1">
    <citation type="submission" date="2021-04" db="EMBL/GenBank/DDBJ databases">
        <title>Complete genome sequence of Stygiolobus sp. KN-1.</title>
        <authorList>
            <person name="Nakamura K."/>
            <person name="Sakai H."/>
            <person name="Kurosawa N."/>
        </authorList>
    </citation>
    <scope>NUCLEOTIDE SEQUENCE [LARGE SCALE GENOMIC DNA]</scope>
    <source>
        <strain evidence="1 2">KN-1</strain>
    </source>
</reference>
<dbReference type="Proteomes" id="UP000825123">
    <property type="component" value="Chromosome"/>
</dbReference>
<accession>A0A8D5U6H2</accession>
<name>A0A8D5U6H2_9CREN</name>